<dbReference type="PROSITE" id="PS50041">
    <property type="entry name" value="C_TYPE_LECTIN_2"/>
    <property type="match status" value="1"/>
</dbReference>
<feature type="domain" description="C-type lectin" evidence="3">
    <location>
        <begin position="96"/>
        <end position="206"/>
    </location>
</feature>
<organism evidence="4 5">
    <name type="scientific">Parambassis ranga</name>
    <name type="common">Indian glassy fish</name>
    <dbReference type="NCBI Taxonomy" id="210632"/>
    <lineage>
        <taxon>Eukaryota</taxon>
        <taxon>Metazoa</taxon>
        <taxon>Chordata</taxon>
        <taxon>Craniata</taxon>
        <taxon>Vertebrata</taxon>
        <taxon>Euteleostomi</taxon>
        <taxon>Actinopterygii</taxon>
        <taxon>Neopterygii</taxon>
        <taxon>Teleostei</taxon>
        <taxon>Neoteleostei</taxon>
        <taxon>Acanthomorphata</taxon>
        <taxon>Ovalentaria</taxon>
        <taxon>Ambassidae</taxon>
        <taxon>Parambassis</taxon>
    </lineage>
</organism>
<sequence>MKEQMVITMKSVLLLCILICAASAVPAEHREKASETAGDALPKEDMAAAPEPVMEEMMVNNVPEDPVPVARTVPVSDEAGAPEAAFNYCPDGWFSHNFRCFLFVNSPKSWHTAEEHCNSLGGNLASVSNPREYNFLQQLTQTGGQSIAWIGGFYLQDRWLWIDREGFYYTNWWSLNTPSSNPCIYLRTNSGWANTSCGGVYRFICSKNPFKCAAS</sequence>
<dbReference type="Gene3D" id="3.10.100.10">
    <property type="entry name" value="Mannose-Binding Protein A, subunit A"/>
    <property type="match status" value="1"/>
</dbReference>
<keyword evidence="1" id="KW-1015">Disulfide bond</keyword>
<feature type="chain" id="PRO_5027671724" evidence="2">
    <location>
        <begin position="25"/>
        <end position="215"/>
    </location>
</feature>
<dbReference type="SMART" id="SM00034">
    <property type="entry name" value="CLECT"/>
    <property type="match status" value="1"/>
</dbReference>
<evidence type="ECO:0000256" key="1">
    <source>
        <dbReference type="ARBA" id="ARBA00023157"/>
    </source>
</evidence>
<protein>
    <submittedName>
        <fullName evidence="5">Ladderlectin-like</fullName>
    </submittedName>
</protein>
<dbReference type="PANTHER" id="PTHR22803">
    <property type="entry name" value="MANNOSE, PHOSPHOLIPASE, LECTIN RECEPTOR RELATED"/>
    <property type="match status" value="1"/>
</dbReference>
<dbReference type="OrthoDB" id="441660at2759"/>
<evidence type="ECO:0000313" key="5">
    <source>
        <dbReference type="RefSeq" id="XP_028250715.1"/>
    </source>
</evidence>
<dbReference type="AlphaFoldDB" id="A0A6P7H6D5"/>
<proteinExistence type="predicted"/>
<dbReference type="Pfam" id="PF00059">
    <property type="entry name" value="Lectin_C"/>
    <property type="match status" value="1"/>
</dbReference>
<evidence type="ECO:0000259" key="3">
    <source>
        <dbReference type="PROSITE" id="PS50041"/>
    </source>
</evidence>
<dbReference type="InParanoid" id="A0A6P7H6D5"/>
<keyword evidence="2" id="KW-0732">Signal</keyword>
<dbReference type="InterPro" id="IPR016187">
    <property type="entry name" value="CTDL_fold"/>
</dbReference>
<dbReference type="InterPro" id="IPR018378">
    <property type="entry name" value="C-type_lectin_CS"/>
</dbReference>
<evidence type="ECO:0000256" key="2">
    <source>
        <dbReference type="SAM" id="SignalP"/>
    </source>
</evidence>
<dbReference type="InterPro" id="IPR016186">
    <property type="entry name" value="C-type_lectin-like/link_sf"/>
</dbReference>
<dbReference type="InterPro" id="IPR001304">
    <property type="entry name" value="C-type_lectin-like"/>
</dbReference>
<accession>A0A6P7H6D5</accession>
<evidence type="ECO:0000313" key="4">
    <source>
        <dbReference type="Proteomes" id="UP000515145"/>
    </source>
</evidence>
<dbReference type="CDD" id="cd00037">
    <property type="entry name" value="CLECT"/>
    <property type="match status" value="1"/>
</dbReference>
<gene>
    <name evidence="5" type="primary">LOC114427103</name>
</gene>
<dbReference type="Proteomes" id="UP000515145">
    <property type="component" value="Chromosome 1"/>
</dbReference>
<dbReference type="GeneID" id="114427103"/>
<reference evidence="5" key="1">
    <citation type="submission" date="2025-08" db="UniProtKB">
        <authorList>
            <consortium name="RefSeq"/>
        </authorList>
    </citation>
    <scope>IDENTIFICATION</scope>
</reference>
<dbReference type="InterPro" id="IPR050111">
    <property type="entry name" value="C-type_lectin/snaclec_domain"/>
</dbReference>
<name>A0A6P7H6D5_9TELE</name>
<dbReference type="PROSITE" id="PS00615">
    <property type="entry name" value="C_TYPE_LECTIN_1"/>
    <property type="match status" value="1"/>
</dbReference>
<feature type="signal peptide" evidence="2">
    <location>
        <begin position="1"/>
        <end position="24"/>
    </location>
</feature>
<dbReference type="SUPFAM" id="SSF56436">
    <property type="entry name" value="C-type lectin-like"/>
    <property type="match status" value="1"/>
</dbReference>
<keyword evidence="4" id="KW-1185">Reference proteome</keyword>
<dbReference type="RefSeq" id="XP_028250715.1">
    <property type="nucleotide sequence ID" value="XM_028394914.1"/>
</dbReference>